<gene>
    <name evidence="2" type="ORF">FAZ95_38295</name>
</gene>
<keyword evidence="1" id="KW-0812">Transmembrane</keyword>
<reference evidence="2 3" key="1">
    <citation type="submission" date="2019-05" db="EMBL/GenBank/DDBJ databases">
        <title>Burkholderia sp. DHOD12, isolated from subtropical forest soil.</title>
        <authorList>
            <person name="Gao Z.-H."/>
            <person name="Qiu L.-H."/>
        </authorList>
    </citation>
    <scope>NUCLEOTIDE SEQUENCE [LARGE SCALE GENOMIC DNA]</scope>
    <source>
        <strain evidence="2 3">DHOD12</strain>
    </source>
</reference>
<keyword evidence="1" id="KW-1133">Transmembrane helix</keyword>
<protein>
    <submittedName>
        <fullName evidence="2">Uncharacterized protein</fullName>
    </submittedName>
</protein>
<evidence type="ECO:0000256" key="1">
    <source>
        <dbReference type="SAM" id="Phobius"/>
    </source>
</evidence>
<dbReference type="KEGG" id="tvl:FAZ95_38295"/>
<sequence length="205" mass="22072">MTDPGIVPISGALSRPMERLFRAGGFALAFGFSGLFLIVFSGIAGTYEGSLRFPIFSVGCLLTFSCLAYFVFTGLKAKEVARSVKEDLPLLDALQHTAYQVAEVASVSQALAFRHLAKIQAAIEVITPLLEKWPPVRELAKKAGLTDSAKAASVIVAATEGTKETIQNLQEAIRLGDLKEVKKYGKQLDRLLADLKSVLKADGDE</sequence>
<evidence type="ECO:0000313" key="2">
    <source>
        <dbReference type="EMBL" id="QCP54713.1"/>
    </source>
</evidence>
<organism evidence="2 3">
    <name type="scientific">Trinickia violacea</name>
    <dbReference type="NCBI Taxonomy" id="2571746"/>
    <lineage>
        <taxon>Bacteria</taxon>
        <taxon>Pseudomonadati</taxon>
        <taxon>Pseudomonadota</taxon>
        <taxon>Betaproteobacteria</taxon>
        <taxon>Burkholderiales</taxon>
        <taxon>Burkholderiaceae</taxon>
        <taxon>Trinickia</taxon>
    </lineage>
</organism>
<feature type="transmembrane region" description="Helical" evidence="1">
    <location>
        <begin position="55"/>
        <end position="75"/>
    </location>
</feature>
<keyword evidence="3" id="KW-1185">Reference proteome</keyword>
<dbReference type="AlphaFoldDB" id="A0A4P8J3A9"/>
<name>A0A4P8J3A9_9BURK</name>
<accession>A0A4P8J3A9</accession>
<feature type="transmembrane region" description="Helical" evidence="1">
    <location>
        <begin position="20"/>
        <end position="43"/>
    </location>
</feature>
<dbReference type="Proteomes" id="UP000298656">
    <property type="component" value="Chromosome 2"/>
</dbReference>
<keyword evidence="1" id="KW-0472">Membrane</keyword>
<dbReference type="EMBL" id="CP040078">
    <property type="protein sequence ID" value="QCP54713.1"/>
    <property type="molecule type" value="Genomic_DNA"/>
</dbReference>
<proteinExistence type="predicted"/>
<evidence type="ECO:0000313" key="3">
    <source>
        <dbReference type="Proteomes" id="UP000298656"/>
    </source>
</evidence>
<dbReference type="RefSeq" id="WP_137337471.1">
    <property type="nucleotide sequence ID" value="NZ_CP040078.1"/>
</dbReference>